<keyword evidence="6 11" id="KW-0479">Metal-binding</keyword>
<dbReference type="InterPro" id="IPR004489">
    <property type="entry name" value="Succ_DH/fum_Rdtase_Fe-S"/>
</dbReference>
<dbReference type="InterPro" id="IPR012675">
    <property type="entry name" value="Beta-grasp_dom_sf"/>
</dbReference>
<evidence type="ECO:0000256" key="2">
    <source>
        <dbReference type="ARBA" id="ARBA00009433"/>
    </source>
</evidence>
<dbReference type="AlphaFoldDB" id="A0AAX2AKW6"/>
<comment type="catalytic activity">
    <reaction evidence="11">
        <text>a menaquinone + succinate = a menaquinol + fumarate</text>
        <dbReference type="Rhea" id="RHEA:27834"/>
        <dbReference type="Rhea" id="RHEA-COMP:9537"/>
        <dbReference type="Rhea" id="RHEA-COMP:9539"/>
        <dbReference type="ChEBI" id="CHEBI:16374"/>
        <dbReference type="ChEBI" id="CHEBI:18151"/>
        <dbReference type="ChEBI" id="CHEBI:29806"/>
        <dbReference type="ChEBI" id="CHEBI:30031"/>
        <dbReference type="EC" id="1.3.5.1"/>
    </reaction>
</comment>
<comment type="similarity">
    <text evidence="2 11">Belongs to the succinate dehydrogenase/fumarate reductase iron-sulfur protein family.</text>
</comment>
<evidence type="ECO:0000256" key="9">
    <source>
        <dbReference type="ARBA" id="ARBA00023014"/>
    </source>
</evidence>
<organism evidence="14 15">
    <name type="scientific">Malaciobacter mytili LMG 24559</name>
    <dbReference type="NCBI Taxonomy" id="1032238"/>
    <lineage>
        <taxon>Bacteria</taxon>
        <taxon>Pseudomonadati</taxon>
        <taxon>Campylobacterota</taxon>
        <taxon>Epsilonproteobacteria</taxon>
        <taxon>Campylobacterales</taxon>
        <taxon>Arcobacteraceae</taxon>
        <taxon>Malaciobacter</taxon>
    </lineage>
</organism>
<evidence type="ECO:0000256" key="8">
    <source>
        <dbReference type="ARBA" id="ARBA00023004"/>
    </source>
</evidence>
<evidence type="ECO:0000256" key="6">
    <source>
        <dbReference type="ARBA" id="ARBA00022723"/>
    </source>
</evidence>
<dbReference type="PROSITE" id="PS00197">
    <property type="entry name" value="2FE2S_FER_1"/>
    <property type="match status" value="1"/>
</dbReference>
<evidence type="ECO:0000259" key="13">
    <source>
        <dbReference type="PROSITE" id="PS51379"/>
    </source>
</evidence>
<evidence type="ECO:0000256" key="4">
    <source>
        <dbReference type="ARBA" id="ARBA00022532"/>
    </source>
</evidence>
<dbReference type="EMBL" id="NXID01000010">
    <property type="protein sequence ID" value="RXK16301.1"/>
    <property type="molecule type" value="Genomic_DNA"/>
</dbReference>
<dbReference type="GO" id="GO:0046872">
    <property type="term" value="F:metal ion binding"/>
    <property type="evidence" value="ECO:0007669"/>
    <property type="project" value="UniProtKB-KW"/>
</dbReference>
<dbReference type="SUPFAM" id="SSF46548">
    <property type="entry name" value="alpha-helical ferredoxin"/>
    <property type="match status" value="1"/>
</dbReference>
<dbReference type="InterPro" id="IPR036010">
    <property type="entry name" value="2Fe-2S_ferredoxin-like_sf"/>
</dbReference>
<dbReference type="Gene3D" id="3.10.20.30">
    <property type="match status" value="1"/>
</dbReference>
<reference evidence="14 15" key="1">
    <citation type="submission" date="2017-09" db="EMBL/GenBank/DDBJ databases">
        <title>Genomics of the genus Arcobacter.</title>
        <authorList>
            <person name="Perez-Cataluna A."/>
            <person name="Figueras M.J."/>
            <person name="Salas-Masso N."/>
        </authorList>
    </citation>
    <scope>NUCLEOTIDE SEQUENCE [LARGE SCALE GENOMIC DNA]</scope>
    <source>
        <strain evidence="14 15">CECT 7386</strain>
    </source>
</reference>
<comment type="pathway">
    <text evidence="1">Carbohydrate metabolism; tricarboxylic acid cycle; fumarate from succinate (bacterial route): step 1/1.</text>
</comment>
<keyword evidence="8 11" id="KW-0408">Iron</keyword>
<keyword evidence="7" id="KW-0560">Oxidoreductase</keyword>
<feature type="domain" description="4Fe-4S ferredoxin-type" evidence="13">
    <location>
        <begin position="123"/>
        <end position="150"/>
    </location>
</feature>
<evidence type="ECO:0000256" key="5">
    <source>
        <dbReference type="ARBA" id="ARBA00022714"/>
    </source>
</evidence>
<dbReference type="InterPro" id="IPR006058">
    <property type="entry name" value="2Fe2S_fd_BS"/>
</dbReference>
<keyword evidence="15" id="KW-1185">Reference proteome</keyword>
<keyword evidence="3 11" id="KW-0004">4Fe-4S</keyword>
<dbReference type="Proteomes" id="UP000290092">
    <property type="component" value="Unassembled WGS sequence"/>
</dbReference>
<comment type="cofactor">
    <cofactor evidence="11">
        <name>[3Fe-4S] cluster</name>
        <dbReference type="ChEBI" id="CHEBI:21137"/>
    </cofactor>
    <text evidence="11">Binds 1 [3Fe-4S] cluster.</text>
</comment>
<evidence type="ECO:0000313" key="15">
    <source>
        <dbReference type="Proteomes" id="UP000290092"/>
    </source>
</evidence>
<dbReference type="PROSITE" id="PS51379">
    <property type="entry name" value="4FE4S_FER_2"/>
    <property type="match status" value="2"/>
</dbReference>
<dbReference type="PROSITE" id="PS00198">
    <property type="entry name" value="4FE4S_FER_1"/>
    <property type="match status" value="2"/>
</dbReference>
<dbReference type="Pfam" id="PF13085">
    <property type="entry name" value="Fer2_3"/>
    <property type="match status" value="1"/>
</dbReference>
<protein>
    <recommendedName>
        <fullName evidence="11">Fumarate reductase iron-sulfur subunit</fullName>
        <ecNumber evidence="11">1.3.5.1</ecNumber>
    </recommendedName>
</protein>
<evidence type="ECO:0000256" key="11">
    <source>
        <dbReference type="RuleBase" id="RU361237"/>
    </source>
</evidence>
<dbReference type="InterPro" id="IPR025192">
    <property type="entry name" value="Succ_DH/fum_Rdtase_N"/>
</dbReference>
<dbReference type="InterPro" id="IPR009051">
    <property type="entry name" value="Helical_ferredxn"/>
</dbReference>
<comment type="caution">
    <text evidence="14">The sequence shown here is derived from an EMBL/GenBank/DDBJ whole genome shotgun (WGS) entry which is preliminary data.</text>
</comment>
<dbReference type="GO" id="GO:0006099">
    <property type="term" value="P:tricarboxylic acid cycle"/>
    <property type="evidence" value="ECO:0007669"/>
    <property type="project" value="UniProtKB-KW"/>
</dbReference>
<keyword evidence="9 11" id="KW-0411">Iron-sulfur</keyword>
<evidence type="ECO:0000256" key="1">
    <source>
        <dbReference type="ARBA" id="ARBA00004894"/>
    </source>
</evidence>
<dbReference type="SUPFAM" id="SSF54292">
    <property type="entry name" value="2Fe-2S ferredoxin-like"/>
    <property type="match status" value="1"/>
</dbReference>
<dbReference type="InterPro" id="IPR017896">
    <property type="entry name" value="4Fe4S_Fe-S-bd"/>
</dbReference>
<dbReference type="Pfam" id="PF13183">
    <property type="entry name" value="Fer4_8"/>
    <property type="match status" value="1"/>
</dbReference>
<dbReference type="PROSITE" id="PS51085">
    <property type="entry name" value="2FE2S_FER_2"/>
    <property type="match status" value="1"/>
</dbReference>
<comment type="cofactor">
    <cofactor evidence="11">
        <name>[4Fe-4S] cluster</name>
        <dbReference type="ChEBI" id="CHEBI:49883"/>
    </cofactor>
    <text evidence="11">Binds 1 [4Fe-4S] cluster.</text>
</comment>
<keyword evidence="4" id="KW-0816">Tricarboxylic acid cycle</keyword>
<evidence type="ECO:0000313" key="14">
    <source>
        <dbReference type="EMBL" id="RXK16301.1"/>
    </source>
</evidence>
<dbReference type="InterPro" id="IPR001041">
    <property type="entry name" value="2Fe-2S_ferredoxin-type"/>
</dbReference>
<dbReference type="EC" id="1.3.5.1" evidence="11"/>
<dbReference type="GO" id="GO:0051537">
    <property type="term" value="F:2 iron, 2 sulfur cluster binding"/>
    <property type="evidence" value="ECO:0007669"/>
    <property type="project" value="UniProtKB-KW"/>
</dbReference>
<dbReference type="GO" id="GO:0009055">
    <property type="term" value="F:electron transfer activity"/>
    <property type="evidence" value="ECO:0007669"/>
    <property type="project" value="InterPro"/>
</dbReference>
<dbReference type="PANTHER" id="PTHR11921">
    <property type="entry name" value="SUCCINATE DEHYDROGENASE IRON-SULFUR PROTEIN"/>
    <property type="match status" value="1"/>
</dbReference>
<accession>A0AAX2AKW6</accession>
<dbReference type="GO" id="GO:0008177">
    <property type="term" value="F:succinate dehydrogenase (quinone) activity"/>
    <property type="evidence" value="ECO:0007669"/>
    <property type="project" value="UniProtKB-EC"/>
</dbReference>
<name>A0AAX2AKW6_9BACT</name>
<dbReference type="Gene3D" id="1.10.1060.10">
    <property type="entry name" value="Alpha-helical ferredoxin"/>
    <property type="match status" value="1"/>
</dbReference>
<dbReference type="CDD" id="cd00207">
    <property type="entry name" value="fer2"/>
    <property type="match status" value="1"/>
</dbReference>
<dbReference type="NCBIfam" id="TIGR00384">
    <property type="entry name" value="dhsB"/>
    <property type="match status" value="1"/>
</dbReference>
<gene>
    <name evidence="14" type="ORF">CP985_03860</name>
</gene>
<dbReference type="RefSeq" id="WP_114840587.1">
    <property type="nucleotide sequence ID" value="NZ_CP031219.1"/>
</dbReference>
<feature type="domain" description="4Fe-4S ferredoxin-type" evidence="13">
    <location>
        <begin position="175"/>
        <end position="206"/>
    </location>
</feature>
<dbReference type="InterPro" id="IPR050573">
    <property type="entry name" value="SDH/FRD_Iron-Sulfur"/>
</dbReference>
<sequence length="246" mass="28073">MKIRIARYDKNKEPKAIVFEYEVSEDKTLLENLKEIKEKKDASLTFRCGCRSGVCGSCAIRVNEVERLACKTKLKENDLIQPLKNYEVIRDLVVNIDKNKQLLQNSNSFLEELSSQKVTKEDEKLIHRQSNCILCQSCYSSCPVLEVNKEFKGPFVLTRVLRYLDDKKEAQKSNKIALIQENGIWDCTLCGNCTMVCPEFIDSKSDILKLRMIATQAGYTDPNFQNFSMDFNSGFDSSGGFNPNGF</sequence>
<evidence type="ECO:0000256" key="10">
    <source>
        <dbReference type="ARBA" id="ARBA00023291"/>
    </source>
</evidence>
<comment type="cofactor">
    <cofactor evidence="11">
        <name>[2Fe-2S] cluster</name>
        <dbReference type="ChEBI" id="CHEBI:190135"/>
    </cofactor>
    <text evidence="11">Binds 1 [2Fe-2S] cluster.</text>
</comment>
<dbReference type="PANTHER" id="PTHR11921:SF29">
    <property type="entry name" value="SUCCINATE DEHYDROGENASE [UBIQUINONE] IRON-SULFUR SUBUNIT, MITOCHONDRIAL"/>
    <property type="match status" value="1"/>
</dbReference>
<evidence type="ECO:0000259" key="12">
    <source>
        <dbReference type="PROSITE" id="PS51085"/>
    </source>
</evidence>
<dbReference type="GO" id="GO:0051539">
    <property type="term" value="F:4 iron, 4 sulfur cluster binding"/>
    <property type="evidence" value="ECO:0007669"/>
    <property type="project" value="UniProtKB-KW"/>
</dbReference>
<evidence type="ECO:0000256" key="7">
    <source>
        <dbReference type="ARBA" id="ARBA00023002"/>
    </source>
</evidence>
<evidence type="ECO:0000256" key="3">
    <source>
        <dbReference type="ARBA" id="ARBA00022485"/>
    </source>
</evidence>
<keyword evidence="10 11" id="KW-0003">3Fe-4S</keyword>
<dbReference type="InterPro" id="IPR017900">
    <property type="entry name" value="4Fe4S_Fe_S_CS"/>
</dbReference>
<dbReference type="KEGG" id="amyt:AMYT_0063"/>
<dbReference type="GO" id="GO:0051538">
    <property type="term" value="F:3 iron, 4 sulfur cluster binding"/>
    <property type="evidence" value="ECO:0007669"/>
    <property type="project" value="UniProtKB-KW"/>
</dbReference>
<keyword evidence="5 11" id="KW-0001">2Fe-2S</keyword>
<proteinExistence type="inferred from homology"/>
<feature type="domain" description="2Fe-2S ferredoxin-type" evidence="12">
    <location>
        <begin position="1"/>
        <end position="86"/>
    </location>
</feature>
<dbReference type="GO" id="GO:0022904">
    <property type="term" value="P:respiratory electron transport chain"/>
    <property type="evidence" value="ECO:0007669"/>
    <property type="project" value="TreeGrafter"/>
</dbReference>